<dbReference type="PANTHER" id="PTHR31212:SF4">
    <property type="entry name" value="ALPHA-KETOGLUTARATE-DEPENDENT DIOXYGENASE ALKB HOMOLOG 3"/>
    <property type="match status" value="1"/>
</dbReference>
<dbReference type="InterPro" id="IPR037151">
    <property type="entry name" value="AlkB-like_sf"/>
</dbReference>
<dbReference type="Gene3D" id="2.60.120.590">
    <property type="entry name" value="Alpha-ketoglutarate-dependent dioxygenase AlkB-like"/>
    <property type="match status" value="1"/>
</dbReference>
<dbReference type="GO" id="GO:0051213">
    <property type="term" value="F:dioxygenase activity"/>
    <property type="evidence" value="ECO:0007669"/>
    <property type="project" value="UniProtKB-KW"/>
</dbReference>
<dbReference type="Pfam" id="PF13532">
    <property type="entry name" value="2OG-FeII_Oxy_2"/>
    <property type="match status" value="1"/>
</dbReference>
<accession>A0ABU0U369</accession>
<evidence type="ECO:0000313" key="3">
    <source>
        <dbReference type="Proteomes" id="UP001244640"/>
    </source>
</evidence>
<dbReference type="InterPro" id="IPR027450">
    <property type="entry name" value="AlkB-like"/>
</dbReference>
<keyword evidence="2" id="KW-0223">Dioxygenase</keyword>
<dbReference type="Proteomes" id="UP001244640">
    <property type="component" value="Unassembled WGS sequence"/>
</dbReference>
<name>A0ABU0U369_9SPHI</name>
<gene>
    <name evidence="2" type="ORF">QE382_001387</name>
</gene>
<keyword evidence="3" id="KW-1185">Reference proteome</keyword>
<comment type="caution">
    <text evidence="2">The sequence shown here is derived from an EMBL/GenBank/DDBJ whole genome shotgun (WGS) entry which is preliminary data.</text>
</comment>
<sequence length="207" mass="23973">MELFDNLFDGNRNLLPYDGTVNYYGKILSVLEANRYFDRLMESIEWVNDRAIIFGNEIITKRKVAWYGDDAFEYSYSNTTKKALPWTKELLELKKIAEKQTLETYNSCLLNLYHNGDEGMAWHSDAEKDLKKNGAIASLSFGAERKFAFKHKTSKEKIDIILGHGSLLVMKDLTQTYWLHRLPPTKKAFGARINLTFRTIDHPNPGR</sequence>
<proteinExistence type="predicted"/>
<dbReference type="EMBL" id="JAUTBA010000001">
    <property type="protein sequence ID" value="MDQ1149403.1"/>
    <property type="molecule type" value="Genomic_DNA"/>
</dbReference>
<dbReference type="PANTHER" id="PTHR31212">
    <property type="entry name" value="ALPHA-KETOGLUTARATE-DEPENDENT DIOXYGENASE ALKB HOMOLOG 3"/>
    <property type="match status" value="1"/>
</dbReference>
<dbReference type="InterPro" id="IPR032854">
    <property type="entry name" value="ALKBH3"/>
</dbReference>
<dbReference type="SUPFAM" id="SSF51197">
    <property type="entry name" value="Clavaminate synthase-like"/>
    <property type="match status" value="1"/>
</dbReference>
<evidence type="ECO:0000259" key="1">
    <source>
        <dbReference type="PROSITE" id="PS51471"/>
    </source>
</evidence>
<reference evidence="2 3" key="1">
    <citation type="submission" date="2023-07" db="EMBL/GenBank/DDBJ databases">
        <title>Functional and genomic diversity of the sorghum phyllosphere microbiome.</title>
        <authorList>
            <person name="Shade A."/>
        </authorList>
    </citation>
    <scope>NUCLEOTIDE SEQUENCE [LARGE SCALE GENOMIC DNA]</scope>
    <source>
        <strain evidence="2 3">SORGH_AS_0892</strain>
    </source>
</reference>
<organism evidence="2 3">
    <name type="scientific">Sphingobacterium zeae</name>
    <dbReference type="NCBI Taxonomy" id="1776859"/>
    <lineage>
        <taxon>Bacteria</taxon>
        <taxon>Pseudomonadati</taxon>
        <taxon>Bacteroidota</taxon>
        <taxon>Sphingobacteriia</taxon>
        <taxon>Sphingobacteriales</taxon>
        <taxon>Sphingobacteriaceae</taxon>
        <taxon>Sphingobacterium</taxon>
    </lineage>
</organism>
<keyword evidence="2" id="KW-0560">Oxidoreductase</keyword>
<dbReference type="InterPro" id="IPR005123">
    <property type="entry name" value="Oxoglu/Fe-dep_dioxygenase_dom"/>
</dbReference>
<evidence type="ECO:0000313" key="2">
    <source>
        <dbReference type="EMBL" id="MDQ1149403.1"/>
    </source>
</evidence>
<dbReference type="PROSITE" id="PS51471">
    <property type="entry name" value="FE2OG_OXY"/>
    <property type="match status" value="1"/>
</dbReference>
<dbReference type="RefSeq" id="WP_307185245.1">
    <property type="nucleotide sequence ID" value="NZ_JAUTBA010000001.1"/>
</dbReference>
<protein>
    <submittedName>
        <fullName evidence="2">Alkylated DNA repair dioxygenase AlkB</fullName>
    </submittedName>
</protein>
<feature type="domain" description="Fe2OG dioxygenase" evidence="1">
    <location>
        <begin position="104"/>
        <end position="201"/>
    </location>
</feature>